<dbReference type="Proteomes" id="UP000629596">
    <property type="component" value="Unassembled WGS sequence"/>
</dbReference>
<evidence type="ECO:0000313" key="2">
    <source>
        <dbReference type="EMBL" id="RDU49305.1"/>
    </source>
</evidence>
<dbReference type="RefSeq" id="WP_115499472.1">
    <property type="nucleotide sequence ID" value="NZ_JACRTI010000019.1"/>
</dbReference>
<keyword evidence="4" id="KW-1185">Reference proteome</keyword>
<evidence type="ECO:0000313" key="4">
    <source>
        <dbReference type="Proteomes" id="UP000629596"/>
    </source>
</evidence>
<sequence length="334" mass="38354">MHKYSTPRFSRVCIVDTVYSLFIYLLISSKEETDHTFFFFSDGIDASIRNRFPNHYYIPSKDFPKRNFISRLWLRLKLRLVAPFKWPFLSSADLYGHDHLCFTPSLTGNRKMTVLEDGMGNYCDNPFGFVEYSGIELLIRNLLFGPLSTKRPLGKSSYAEKVILTGMKSIPEELKQKAILIDLPQMWDALEESEKGRICCLFSIDFAMLKELSQKDTVLFTQPFADEITLDELIGIYRKMLENVDKDKLLIKRHPRDMVDYKTAFPGVCVFDKPIPMELLTLLGVRFKDAYTISSTAVLLLPPTVKIHFSGHAVHPGLLEKYGDIQIGNLKGNK</sequence>
<accession>A0A3D8HEB0</accession>
<reference evidence="2 3" key="1">
    <citation type="submission" date="2018-07" db="EMBL/GenBank/DDBJ databases">
        <title>Parabacteroides acidifaciens nov. sp., isolated from human feces.</title>
        <authorList>
            <person name="Wang Y.J."/>
        </authorList>
    </citation>
    <scope>NUCLEOTIDE SEQUENCE [LARGE SCALE GENOMIC DNA]</scope>
    <source>
        <strain evidence="2 3">426-9</strain>
    </source>
</reference>
<evidence type="ECO:0000313" key="3">
    <source>
        <dbReference type="Proteomes" id="UP000256321"/>
    </source>
</evidence>
<dbReference type="InterPro" id="IPR012477">
    <property type="entry name" value="Glyco_transf_52"/>
</dbReference>
<proteinExistence type="predicted"/>
<protein>
    <recommendedName>
        <fullName evidence="5">Lipooligosaccharide sialyltransferase</fullName>
    </recommendedName>
</protein>
<gene>
    <name evidence="2" type="ORF">DWU89_09825</name>
    <name evidence="1" type="ORF">H8784_09595</name>
</gene>
<dbReference type="AlphaFoldDB" id="A0A3D8HEB0"/>
<reference evidence="1 4" key="2">
    <citation type="submission" date="2020-08" db="EMBL/GenBank/DDBJ databases">
        <title>Genome public.</title>
        <authorList>
            <person name="Liu C."/>
            <person name="Sun Q."/>
        </authorList>
    </citation>
    <scope>NUCLEOTIDE SEQUENCE [LARGE SCALE GENOMIC DNA]</scope>
    <source>
        <strain evidence="1 4">426_9</strain>
    </source>
</reference>
<evidence type="ECO:0008006" key="5">
    <source>
        <dbReference type="Google" id="ProtNLM"/>
    </source>
</evidence>
<dbReference type="Pfam" id="PF07922">
    <property type="entry name" value="Glyco_transf_52"/>
    <property type="match status" value="1"/>
</dbReference>
<dbReference type="EMBL" id="JACRTI010000019">
    <property type="protein sequence ID" value="MBC8601968.1"/>
    <property type="molecule type" value="Genomic_DNA"/>
</dbReference>
<dbReference type="Proteomes" id="UP000256321">
    <property type="component" value="Unassembled WGS sequence"/>
</dbReference>
<name>A0A3D8HEB0_9BACT</name>
<organism evidence="2 3">
    <name type="scientific">Parabacteroides acidifaciens</name>
    <dbReference type="NCBI Taxonomy" id="2290935"/>
    <lineage>
        <taxon>Bacteria</taxon>
        <taxon>Pseudomonadati</taxon>
        <taxon>Bacteroidota</taxon>
        <taxon>Bacteroidia</taxon>
        <taxon>Bacteroidales</taxon>
        <taxon>Tannerellaceae</taxon>
        <taxon>Parabacteroides</taxon>
    </lineage>
</organism>
<evidence type="ECO:0000313" key="1">
    <source>
        <dbReference type="EMBL" id="MBC8601968.1"/>
    </source>
</evidence>
<dbReference type="Gene3D" id="3.40.50.11110">
    <property type="entry name" value="Sialyltransferase, C-terminal GT-B Rossman nucleotide-binding domain"/>
    <property type="match status" value="1"/>
</dbReference>
<dbReference type="EMBL" id="QREV01000019">
    <property type="protein sequence ID" value="RDU49305.1"/>
    <property type="molecule type" value="Genomic_DNA"/>
</dbReference>
<comment type="caution">
    <text evidence="2">The sequence shown here is derived from an EMBL/GenBank/DDBJ whole genome shotgun (WGS) entry which is preliminary data.</text>
</comment>